<gene>
    <name evidence="2" type="ORF">QBC35DRAFT_39561</name>
</gene>
<reference evidence="2" key="2">
    <citation type="submission" date="2023-05" db="EMBL/GenBank/DDBJ databases">
        <authorList>
            <consortium name="Lawrence Berkeley National Laboratory"/>
            <person name="Steindorff A."/>
            <person name="Hensen N."/>
            <person name="Bonometti L."/>
            <person name="Westerberg I."/>
            <person name="Brannstrom I.O."/>
            <person name="Guillou S."/>
            <person name="Cros-Aarteil S."/>
            <person name="Calhoun S."/>
            <person name="Haridas S."/>
            <person name="Kuo A."/>
            <person name="Mondo S."/>
            <person name="Pangilinan J."/>
            <person name="Riley R."/>
            <person name="Labutti K."/>
            <person name="Andreopoulos B."/>
            <person name="Lipzen A."/>
            <person name="Chen C."/>
            <person name="Yanf M."/>
            <person name="Daum C."/>
            <person name="Ng V."/>
            <person name="Clum A."/>
            <person name="Ohm R."/>
            <person name="Martin F."/>
            <person name="Silar P."/>
            <person name="Natvig D."/>
            <person name="Lalanne C."/>
            <person name="Gautier V."/>
            <person name="Ament-Velasquez S.L."/>
            <person name="Kruys A."/>
            <person name="Hutchinson M.I."/>
            <person name="Powell A.J."/>
            <person name="Barry K."/>
            <person name="Miller A.N."/>
            <person name="Grigoriev I.V."/>
            <person name="Debuchy R."/>
            <person name="Gladieux P."/>
            <person name="Thoren M.H."/>
            <person name="Johannesson H."/>
        </authorList>
    </citation>
    <scope>NUCLEOTIDE SEQUENCE</scope>
    <source>
        <strain evidence="2">PSN309</strain>
    </source>
</reference>
<dbReference type="InterPro" id="IPR008030">
    <property type="entry name" value="NmrA-like"/>
</dbReference>
<proteinExistence type="predicted"/>
<dbReference type="AlphaFoldDB" id="A0AAN6WNZ0"/>
<dbReference type="Proteomes" id="UP001302126">
    <property type="component" value="Unassembled WGS sequence"/>
</dbReference>
<dbReference type="EMBL" id="MU864474">
    <property type="protein sequence ID" value="KAK4184775.1"/>
    <property type="molecule type" value="Genomic_DNA"/>
</dbReference>
<evidence type="ECO:0000259" key="1">
    <source>
        <dbReference type="Pfam" id="PF05368"/>
    </source>
</evidence>
<organism evidence="2 3">
    <name type="scientific">Podospora australis</name>
    <dbReference type="NCBI Taxonomy" id="1536484"/>
    <lineage>
        <taxon>Eukaryota</taxon>
        <taxon>Fungi</taxon>
        <taxon>Dikarya</taxon>
        <taxon>Ascomycota</taxon>
        <taxon>Pezizomycotina</taxon>
        <taxon>Sordariomycetes</taxon>
        <taxon>Sordariomycetidae</taxon>
        <taxon>Sordariales</taxon>
        <taxon>Podosporaceae</taxon>
        <taxon>Podospora</taxon>
    </lineage>
</organism>
<dbReference type="Gene3D" id="3.40.50.720">
    <property type="entry name" value="NAD(P)-binding Rossmann-like Domain"/>
    <property type="match status" value="1"/>
</dbReference>
<dbReference type="SUPFAM" id="SSF51735">
    <property type="entry name" value="NAD(P)-binding Rossmann-fold domains"/>
    <property type="match status" value="1"/>
</dbReference>
<reference evidence="2" key="1">
    <citation type="journal article" date="2023" name="Mol. Phylogenet. Evol.">
        <title>Genome-scale phylogeny and comparative genomics of the fungal order Sordariales.</title>
        <authorList>
            <person name="Hensen N."/>
            <person name="Bonometti L."/>
            <person name="Westerberg I."/>
            <person name="Brannstrom I.O."/>
            <person name="Guillou S."/>
            <person name="Cros-Aarteil S."/>
            <person name="Calhoun S."/>
            <person name="Haridas S."/>
            <person name="Kuo A."/>
            <person name="Mondo S."/>
            <person name="Pangilinan J."/>
            <person name="Riley R."/>
            <person name="LaButti K."/>
            <person name="Andreopoulos B."/>
            <person name="Lipzen A."/>
            <person name="Chen C."/>
            <person name="Yan M."/>
            <person name="Daum C."/>
            <person name="Ng V."/>
            <person name="Clum A."/>
            <person name="Steindorff A."/>
            <person name="Ohm R.A."/>
            <person name="Martin F."/>
            <person name="Silar P."/>
            <person name="Natvig D.O."/>
            <person name="Lalanne C."/>
            <person name="Gautier V."/>
            <person name="Ament-Velasquez S.L."/>
            <person name="Kruys A."/>
            <person name="Hutchinson M.I."/>
            <person name="Powell A.J."/>
            <person name="Barry K."/>
            <person name="Miller A.N."/>
            <person name="Grigoriev I.V."/>
            <person name="Debuchy R."/>
            <person name="Gladieux P."/>
            <person name="Hiltunen Thoren M."/>
            <person name="Johannesson H."/>
        </authorList>
    </citation>
    <scope>NUCLEOTIDE SEQUENCE</scope>
    <source>
        <strain evidence="2">PSN309</strain>
    </source>
</reference>
<comment type="caution">
    <text evidence="2">The sequence shown here is derived from an EMBL/GenBank/DDBJ whole genome shotgun (WGS) entry which is preliminary data.</text>
</comment>
<dbReference type="InterPro" id="IPR036291">
    <property type="entry name" value="NAD(P)-bd_dom_sf"/>
</dbReference>
<evidence type="ECO:0000313" key="3">
    <source>
        <dbReference type="Proteomes" id="UP001302126"/>
    </source>
</evidence>
<dbReference type="InterPro" id="IPR051604">
    <property type="entry name" value="Ergot_Alk_Oxidoreductase"/>
</dbReference>
<sequence>MMPADPSAETLLFTIGAGKQTVALLPVLIPKWKKIRLGIRSDKSLSRLQTSFPATEIIKTDLDNPNSVNRLIQGVSVVFHFGPSFHTRESDLGLCVIDAAAAINRTNPVTIKHFVLSSVVGSQLAKLPNHACKRPVEEALMESGLPYTILQPTFRMDVFPLRIILNQKPADGGPIVYKAAWRPEIKTSFVTLRGQSEAASVVLEERERHLYATYLLVSTPEPILYAEFVRRAVAVAGERIEVGYQRYEEAVALYLGILFGGEDKADPEVRDGLQRTLLYYKHRGLLGSSTQLEWLIGRKGETVEEWARGVLDL</sequence>
<accession>A0AAN6WNZ0</accession>
<dbReference type="PANTHER" id="PTHR43162:SF1">
    <property type="entry name" value="PRESTALK A DIFFERENTIATION PROTEIN A"/>
    <property type="match status" value="1"/>
</dbReference>
<keyword evidence="3" id="KW-1185">Reference proteome</keyword>
<dbReference type="PANTHER" id="PTHR43162">
    <property type="match status" value="1"/>
</dbReference>
<protein>
    <recommendedName>
        <fullName evidence="1">NmrA-like domain-containing protein</fullName>
    </recommendedName>
</protein>
<feature type="domain" description="NmrA-like" evidence="1">
    <location>
        <begin position="10"/>
        <end position="191"/>
    </location>
</feature>
<dbReference type="Pfam" id="PF05368">
    <property type="entry name" value="NmrA"/>
    <property type="match status" value="1"/>
</dbReference>
<evidence type="ECO:0000313" key="2">
    <source>
        <dbReference type="EMBL" id="KAK4184775.1"/>
    </source>
</evidence>
<name>A0AAN6WNZ0_9PEZI</name>